<protein>
    <submittedName>
        <fullName evidence="1">Uncharacterized protein</fullName>
    </submittedName>
</protein>
<evidence type="ECO:0000313" key="2">
    <source>
        <dbReference type="Proteomes" id="UP000284824"/>
    </source>
</evidence>
<proteinExistence type="predicted"/>
<dbReference type="EMBL" id="SAUN01000001">
    <property type="protein sequence ID" value="RVX41657.1"/>
    <property type="molecule type" value="Genomic_DNA"/>
</dbReference>
<gene>
    <name evidence="1" type="ORF">EDD27_4218</name>
</gene>
<accession>A0A438M7I6</accession>
<organism evidence="1 2">
    <name type="scientific">Nonomuraea polychroma</name>
    <dbReference type="NCBI Taxonomy" id="46176"/>
    <lineage>
        <taxon>Bacteria</taxon>
        <taxon>Bacillati</taxon>
        <taxon>Actinomycetota</taxon>
        <taxon>Actinomycetes</taxon>
        <taxon>Streptosporangiales</taxon>
        <taxon>Streptosporangiaceae</taxon>
        <taxon>Nonomuraea</taxon>
    </lineage>
</organism>
<reference evidence="1 2" key="1">
    <citation type="submission" date="2019-01" db="EMBL/GenBank/DDBJ databases">
        <title>Sequencing the genomes of 1000 actinobacteria strains.</title>
        <authorList>
            <person name="Klenk H.-P."/>
        </authorList>
    </citation>
    <scope>NUCLEOTIDE SEQUENCE [LARGE SCALE GENOMIC DNA]</scope>
    <source>
        <strain evidence="1 2">DSM 43925</strain>
    </source>
</reference>
<dbReference type="Proteomes" id="UP000284824">
    <property type="component" value="Unassembled WGS sequence"/>
</dbReference>
<dbReference type="AlphaFoldDB" id="A0A438M7I6"/>
<evidence type="ECO:0000313" key="1">
    <source>
        <dbReference type="EMBL" id="RVX41657.1"/>
    </source>
</evidence>
<comment type="caution">
    <text evidence="1">The sequence shown here is derived from an EMBL/GenBank/DDBJ whole genome shotgun (WGS) entry which is preliminary data.</text>
</comment>
<name>A0A438M7I6_9ACTN</name>
<sequence length="66" mass="7209">MLGHLHINVLDAGPLKPLQLWEPGAPHHRHPPETVDDLDLPEAALLLAGEGLHPWQTIAGFRASLQ</sequence>
<keyword evidence="2" id="KW-1185">Reference proteome</keyword>